<dbReference type="GO" id="GO:0005524">
    <property type="term" value="F:ATP binding"/>
    <property type="evidence" value="ECO:0007669"/>
    <property type="project" value="UniProtKB-KW"/>
</dbReference>
<dbReference type="InterPro" id="IPR000719">
    <property type="entry name" value="Prot_kinase_dom"/>
</dbReference>
<dbReference type="Gene3D" id="1.10.510.10">
    <property type="entry name" value="Transferase(Phosphotransferase) domain 1"/>
    <property type="match status" value="1"/>
</dbReference>
<evidence type="ECO:0000313" key="6">
    <source>
        <dbReference type="Proteomes" id="UP001605036"/>
    </source>
</evidence>
<dbReference type="PANTHER" id="PTHR27001">
    <property type="entry name" value="OS01G0253100 PROTEIN"/>
    <property type="match status" value="1"/>
</dbReference>
<dbReference type="Pfam" id="PF07714">
    <property type="entry name" value="PK_Tyr_Ser-Thr"/>
    <property type="match status" value="1"/>
</dbReference>
<reference evidence="5 6" key="1">
    <citation type="submission" date="2024-09" db="EMBL/GenBank/DDBJ databases">
        <title>Chromosome-scale assembly of Riccia fluitans.</title>
        <authorList>
            <person name="Paukszto L."/>
            <person name="Sawicki J."/>
            <person name="Karawczyk K."/>
            <person name="Piernik-Szablinska J."/>
            <person name="Szczecinska M."/>
            <person name="Mazdziarz M."/>
        </authorList>
    </citation>
    <scope>NUCLEOTIDE SEQUENCE [LARGE SCALE GENOMIC DNA]</scope>
    <source>
        <strain evidence="5">Rf_01</strain>
        <tissue evidence="5">Aerial parts of the thallus</tissue>
    </source>
</reference>
<keyword evidence="6" id="KW-1185">Reference proteome</keyword>
<evidence type="ECO:0000256" key="2">
    <source>
        <dbReference type="ARBA" id="ARBA00022840"/>
    </source>
</evidence>
<evidence type="ECO:0000259" key="4">
    <source>
        <dbReference type="PROSITE" id="PS50011"/>
    </source>
</evidence>
<dbReference type="PANTHER" id="PTHR27001:SF118">
    <property type="entry name" value="OS01G0253100 PROTEIN"/>
    <property type="match status" value="1"/>
</dbReference>
<dbReference type="Proteomes" id="UP001605036">
    <property type="component" value="Unassembled WGS sequence"/>
</dbReference>
<feature type="domain" description="Protein kinase" evidence="4">
    <location>
        <begin position="3"/>
        <end position="307"/>
    </location>
</feature>
<keyword evidence="1" id="KW-0547">Nucleotide-binding</keyword>
<feature type="compositionally biased region" description="Polar residues" evidence="3">
    <location>
        <begin position="442"/>
        <end position="451"/>
    </location>
</feature>
<evidence type="ECO:0000313" key="5">
    <source>
        <dbReference type="EMBL" id="KAL2607605.1"/>
    </source>
</evidence>
<protein>
    <recommendedName>
        <fullName evidence="4">Protein kinase domain-containing protein</fullName>
    </recommendedName>
</protein>
<keyword evidence="2" id="KW-0067">ATP-binding</keyword>
<evidence type="ECO:0000256" key="1">
    <source>
        <dbReference type="ARBA" id="ARBA00022741"/>
    </source>
</evidence>
<organism evidence="5 6">
    <name type="scientific">Riccia fluitans</name>
    <dbReference type="NCBI Taxonomy" id="41844"/>
    <lineage>
        <taxon>Eukaryota</taxon>
        <taxon>Viridiplantae</taxon>
        <taxon>Streptophyta</taxon>
        <taxon>Embryophyta</taxon>
        <taxon>Marchantiophyta</taxon>
        <taxon>Marchantiopsida</taxon>
        <taxon>Marchantiidae</taxon>
        <taxon>Marchantiales</taxon>
        <taxon>Ricciaceae</taxon>
        <taxon>Riccia</taxon>
    </lineage>
</organism>
<comment type="caution">
    <text evidence="5">The sequence shown here is derived from an EMBL/GenBank/DDBJ whole genome shotgun (WGS) entry which is preliminary data.</text>
</comment>
<proteinExistence type="predicted"/>
<feature type="compositionally biased region" description="Low complexity" evidence="3">
    <location>
        <begin position="452"/>
        <end position="461"/>
    </location>
</feature>
<dbReference type="InterPro" id="IPR001245">
    <property type="entry name" value="Ser-Thr/Tyr_kinase_cat_dom"/>
</dbReference>
<sequence length="487" mass="54689">MAPNAGVPGGGGSTVRVLSLTYDEVLLATKNFMVQYPAQITGSVSTYNGLLTEFPYRITVKIYFMGSFGRQRLRAELRAMKFCRHDNIVRYFGGRSLKGELFMGIYETLSHGTLQGLLYAAPNEKLSWDTRLKIALDVANGLFYLHEGVDDRMHVMHCNLSPSAIFFSGLTAKIGRFELSRLVKDKAGVLSADHIPLGKLGYMPPEIMTSRVVSKAADVYSFGVIILELITRRHPHKPGWSSEGVRSSFDSDRDLSKLVDPTLLPELDAIEDSVLAVLVDVGLRCTEMNPEKRPTMAEVVATLESIMRKSPAEEQSLGYSATHQRLFGYTNELPDKESKILRGSKETKSSYSSDINNLQIRLLFDSLDGNGTSQKEYRHGILPFIGKQWRKLSSRFRRKKMTRATACTDSQQETEAIDFDEIEKEQEYLASVIIEKRKQGNTRFQPRVASNQQQSLQLSPQGRHENTVVKSLAGYTLTIRRPADLFI</sequence>
<dbReference type="PROSITE" id="PS50011">
    <property type="entry name" value="PROTEIN_KINASE_DOM"/>
    <property type="match status" value="1"/>
</dbReference>
<feature type="region of interest" description="Disordered" evidence="3">
    <location>
        <begin position="442"/>
        <end position="462"/>
    </location>
</feature>
<accession>A0ABD1XF98</accession>
<name>A0ABD1XF98_9MARC</name>
<dbReference type="AlphaFoldDB" id="A0ABD1XF98"/>
<dbReference type="EMBL" id="JBHFFA010000008">
    <property type="protein sequence ID" value="KAL2607605.1"/>
    <property type="molecule type" value="Genomic_DNA"/>
</dbReference>
<dbReference type="InterPro" id="IPR011009">
    <property type="entry name" value="Kinase-like_dom_sf"/>
</dbReference>
<dbReference type="SUPFAM" id="SSF56112">
    <property type="entry name" value="Protein kinase-like (PK-like)"/>
    <property type="match status" value="1"/>
</dbReference>
<evidence type="ECO:0000256" key="3">
    <source>
        <dbReference type="SAM" id="MobiDB-lite"/>
    </source>
</evidence>
<gene>
    <name evidence="5" type="ORF">R1flu_026178</name>
</gene>